<dbReference type="OMA" id="WQQDVRV"/>
<dbReference type="InterPro" id="IPR050348">
    <property type="entry name" value="Protein-Tyr_Phosphatase"/>
</dbReference>
<dbReference type="InParanoid" id="A0A0E1S1A7"/>
<name>A0A0E1S1A7_COCIM</name>
<keyword evidence="8" id="KW-1185">Reference proteome</keyword>
<feature type="compositionally biased region" description="Low complexity" evidence="3">
    <location>
        <begin position="210"/>
        <end position="222"/>
    </location>
</feature>
<protein>
    <recommendedName>
        <fullName evidence="2">protein-tyrosine-phosphatase</fullName>
        <ecNumber evidence="2">3.1.3.48</ecNumber>
    </recommendedName>
</protein>
<gene>
    <name evidence="7" type="ORF">CIMG_08522</name>
</gene>
<dbReference type="SUPFAM" id="SSF52821">
    <property type="entry name" value="Rhodanese/Cell cycle control phosphatase"/>
    <property type="match status" value="1"/>
</dbReference>
<dbReference type="KEGG" id="cim:CIMG_08522"/>
<feature type="domain" description="Tyrosine specific protein phosphatases" evidence="5">
    <location>
        <begin position="687"/>
        <end position="790"/>
    </location>
</feature>
<dbReference type="InterPro" id="IPR029021">
    <property type="entry name" value="Prot-tyrosine_phosphatase-like"/>
</dbReference>
<dbReference type="PROSITE" id="PS00383">
    <property type="entry name" value="TYR_PHOSPHATASE_1"/>
    <property type="match status" value="1"/>
</dbReference>
<reference evidence="8" key="1">
    <citation type="journal article" date="2009" name="Genome Res.">
        <title>Comparative genomic analyses of the human fungal pathogens Coccidioides and their relatives.</title>
        <authorList>
            <person name="Sharpton T.J."/>
            <person name="Stajich J.E."/>
            <person name="Rounsley S.D."/>
            <person name="Gardner M.J."/>
            <person name="Wortman J.R."/>
            <person name="Jordar V.S."/>
            <person name="Maiti R."/>
            <person name="Kodira C.D."/>
            <person name="Neafsey D.E."/>
            <person name="Zeng Q."/>
            <person name="Hung C.-Y."/>
            <person name="McMahan C."/>
            <person name="Muszewska A."/>
            <person name="Grynberg M."/>
            <person name="Mandel M.A."/>
            <person name="Kellner E.M."/>
            <person name="Barker B.M."/>
            <person name="Galgiani J.N."/>
            <person name="Orbach M.J."/>
            <person name="Kirkland T.N."/>
            <person name="Cole G.T."/>
            <person name="Henn M.R."/>
            <person name="Birren B.W."/>
            <person name="Taylor J.W."/>
        </authorList>
    </citation>
    <scope>NUCLEOTIDE SEQUENCE [LARGE SCALE GENOMIC DNA]</scope>
    <source>
        <strain evidence="8">RS</strain>
    </source>
</reference>
<dbReference type="Gene3D" id="3.90.190.10">
    <property type="entry name" value="Protein tyrosine phosphatase superfamily"/>
    <property type="match status" value="1"/>
</dbReference>
<dbReference type="EMBL" id="GG704913">
    <property type="protein sequence ID" value="EAS29776.1"/>
    <property type="molecule type" value="Genomic_DNA"/>
</dbReference>
<evidence type="ECO:0000313" key="8">
    <source>
        <dbReference type="Proteomes" id="UP000001261"/>
    </source>
</evidence>
<dbReference type="PROSITE" id="PS50056">
    <property type="entry name" value="TYR_PHOSPHATASE_2"/>
    <property type="match status" value="1"/>
</dbReference>
<feature type="compositionally biased region" description="Basic and acidic residues" evidence="3">
    <location>
        <begin position="165"/>
        <end position="185"/>
    </location>
</feature>
<comment type="similarity">
    <text evidence="1">Belongs to the protein-tyrosine phosphatase family. Non-receptor class subfamily.</text>
</comment>
<dbReference type="EC" id="3.1.3.48" evidence="2"/>
<feature type="region of interest" description="Disordered" evidence="3">
    <location>
        <begin position="150"/>
        <end position="242"/>
    </location>
</feature>
<dbReference type="InterPro" id="IPR000242">
    <property type="entry name" value="PTP_cat"/>
</dbReference>
<organism evidence="7 8">
    <name type="scientific">Coccidioides immitis (strain RS)</name>
    <name type="common">Valley fever fungus</name>
    <dbReference type="NCBI Taxonomy" id="246410"/>
    <lineage>
        <taxon>Eukaryota</taxon>
        <taxon>Fungi</taxon>
        <taxon>Dikarya</taxon>
        <taxon>Ascomycota</taxon>
        <taxon>Pezizomycotina</taxon>
        <taxon>Eurotiomycetes</taxon>
        <taxon>Eurotiomycetidae</taxon>
        <taxon>Onygenales</taxon>
        <taxon>Onygenaceae</taxon>
        <taxon>Coccidioides</taxon>
    </lineage>
</organism>
<dbReference type="CDD" id="cd01446">
    <property type="entry name" value="DSP_MapKP"/>
    <property type="match status" value="1"/>
</dbReference>
<feature type="compositionally biased region" description="Low complexity" evidence="3">
    <location>
        <begin position="7"/>
        <end position="26"/>
    </location>
</feature>
<proteinExistence type="inferred from homology"/>
<evidence type="ECO:0000259" key="4">
    <source>
        <dbReference type="PROSITE" id="PS50055"/>
    </source>
</evidence>
<dbReference type="Gene3D" id="3.40.250.10">
    <property type="entry name" value="Rhodanese-like domain"/>
    <property type="match status" value="1"/>
</dbReference>
<dbReference type="PANTHER" id="PTHR19134:SF561">
    <property type="entry name" value="PROTEIN TYROSINE PHOSPHATASE 36E, ISOFORM A"/>
    <property type="match status" value="1"/>
</dbReference>
<feature type="region of interest" description="Disordered" evidence="3">
    <location>
        <begin position="1"/>
        <end position="57"/>
    </location>
</feature>
<dbReference type="FunFam" id="3.40.250.10:FF:000051">
    <property type="entry name" value="Protein tyrosine phosphatase (Pyp1), putative"/>
    <property type="match status" value="1"/>
</dbReference>
<reference evidence="8" key="2">
    <citation type="journal article" date="2010" name="Genome Res.">
        <title>Population genomic sequencing of Coccidioides fungi reveals recent hybridization and transposon control.</title>
        <authorList>
            <person name="Neafsey D.E."/>
            <person name="Barker B.M."/>
            <person name="Sharpton T.J."/>
            <person name="Stajich J.E."/>
            <person name="Park D.J."/>
            <person name="Whiston E."/>
            <person name="Hung C.-Y."/>
            <person name="McMahan C."/>
            <person name="White J."/>
            <person name="Sykes S."/>
            <person name="Heiman D."/>
            <person name="Young S."/>
            <person name="Zeng Q."/>
            <person name="Abouelleil A."/>
            <person name="Aftuck L."/>
            <person name="Bessette D."/>
            <person name="Brown A."/>
            <person name="FitzGerald M."/>
            <person name="Lui A."/>
            <person name="Macdonald J.P."/>
            <person name="Priest M."/>
            <person name="Orbach M.J."/>
            <person name="Galgiani J.N."/>
            <person name="Kirkland T.N."/>
            <person name="Cole G.T."/>
            <person name="Birren B.W."/>
            <person name="Henn M.R."/>
            <person name="Taylor J.W."/>
            <person name="Rounsley S.D."/>
        </authorList>
    </citation>
    <scope>GENOME REANNOTATION</scope>
    <source>
        <strain evidence="8">RS</strain>
    </source>
</reference>
<dbReference type="InterPro" id="IPR001763">
    <property type="entry name" value="Rhodanese-like_dom"/>
</dbReference>
<dbReference type="InterPro" id="IPR016130">
    <property type="entry name" value="Tyr_Pase_AS"/>
</dbReference>
<dbReference type="SMART" id="SM00404">
    <property type="entry name" value="PTPc_motif"/>
    <property type="match status" value="1"/>
</dbReference>
<dbReference type="SMART" id="SM00194">
    <property type="entry name" value="PTPc"/>
    <property type="match status" value="1"/>
</dbReference>
<evidence type="ECO:0000313" key="7">
    <source>
        <dbReference type="EMBL" id="EAS29776.1"/>
    </source>
</evidence>
<sequence>MSTTTVSKPSPSGSWSPGGFPSTTPSGKHEIATPPSVGQAATPFRAGNNNIDSQPLRDASPSYFNIVGDTSTFHIHFPPQISRDATPLVHPSIYTRGQRPFQSTPGPDVSGSNILPASWQSLSTLSTQHHDSDKTSGVAATPFYTPPAWPWKGQFGNAEQTPVRESQKLIQKEGHQLKSPQDRKSSPLQPPIPTVHVTRPGPSRPFDQGSLPATASAPALSPYGSGLPSLQRSETSPASVDNGSVKMISSQCCKDLLSTKSDVTLVLDIRPYPQYSQGRIKGSLNLCIPTTLLKRPSFNLEKLKDTLAGDDEKEKFSNWHNSSQIVVYDAATTLIKDASALVNVLKKFTNEGWSGEPMILRGGFSQFSVQFPDLVEKKPDETPMKPPKQPLSISLSFSGPSSISGGCLIPPSTPSLNPMYNSIRQSTELVNGVGQIPIKLPSTLTERARNSLPSWLAKAADVQDNGKSVSNKFLAIEKAEQCRMQEALSDSGTYGSATAQGSKSSYRIAGLEQGNKNRYNNIYPYEHCRVRLGSTVQGSCDYVNASYVKASRSNKLYIATQAPLPSTFKDFWHVVWEQDARLIVMLTAESEGLQLKCHPYWQSNAYGPFRVTLMNEYKVPLHVPPLSPNKRTHSRRESTGPSSFEELYMIVRHLTIIHESLPFEPLREITQIQYSHWPDFGTPSRPAHLLRVIEETNKFSNASNGRGPECIQDPEPPDPRKIVVHCSAGCGRTGTFCTIDSVIDMLKRQRRRGEGEDGWVYRDDLDLIASTVEDFRCQRLSMVQSLRQFVLCYESILEWLASQPENKEN</sequence>
<dbReference type="STRING" id="246410.A0A0E1S1A7"/>
<feature type="domain" description="Rhodanese" evidence="6">
    <location>
        <begin position="260"/>
        <end position="376"/>
    </location>
</feature>
<evidence type="ECO:0000259" key="6">
    <source>
        <dbReference type="PROSITE" id="PS50206"/>
    </source>
</evidence>
<dbReference type="VEuPathDB" id="FungiDB:CIMG_08522"/>
<feature type="compositionally biased region" description="Polar residues" evidence="3">
    <location>
        <begin position="228"/>
        <end position="242"/>
    </location>
</feature>
<accession>A0A0E1S1A7</accession>
<evidence type="ECO:0000256" key="1">
    <source>
        <dbReference type="ARBA" id="ARBA00009649"/>
    </source>
</evidence>
<dbReference type="SUPFAM" id="SSF52799">
    <property type="entry name" value="(Phosphotyrosine protein) phosphatases II"/>
    <property type="match status" value="1"/>
</dbReference>
<evidence type="ECO:0000256" key="3">
    <source>
        <dbReference type="SAM" id="MobiDB-lite"/>
    </source>
</evidence>
<evidence type="ECO:0000256" key="2">
    <source>
        <dbReference type="ARBA" id="ARBA00013064"/>
    </source>
</evidence>
<evidence type="ECO:0000259" key="5">
    <source>
        <dbReference type="PROSITE" id="PS50056"/>
    </source>
</evidence>
<dbReference type="Pfam" id="PF00102">
    <property type="entry name" value="Y_phosphatase"/>
    <property type="match status" value="1"/>
</dbReference>
<dbReference type="PRINTS" id="PR00700">
    <property type="entry name" value="PRTYPHPHTASE"/>
</dbReference>
<dbReference type="Pfam" id="PF00581">
    <property type="entry name" value="Rhodanese"/>
    <property type="match status" value="1"/>
</dbReference>
<dbReference type="InterPro" id="IPR000387">
    <property type="entry name" value="Tyr_Pase_dom"/>
</dbReference>
<dbReference type="FunCoup" id="A0A0E1S1A7">
    <property type="interactions" value="95"/>
</dbReference>
<dbReference type="PROSITE" id="PS50206">
    <property type="entry name" value="RHODANESE_3"/>
    <property type="match status" value="1"/>
</dbReference>
<dbReference type="RefSeq" id="XP_001241359.1">
    <property type="nucleotide sequence ID" value="XM_001241358.2"/>
</dbReference>
<dbReference type="PANTHER" id="PTHR19134">
    <property type="entry name" value="RECEPTOR-TYPE TYROSINE-PROTEIN PHOSPHATASE"/>
    <property type="match status" value="1"/>
</dbReference>
<feature type="domain" description="Tyrosine-protein phosphatase" evidence="4">
    <location>
        <begin position="515"/>
        <end position="799"/>
    </location>
</feature>
<dbReference type="PROSITE" id="PS50055">
    <property type="entry name" value="TYR_PHOSPHATASE_PTP"/>
    <property type="match status" value="1"/>
</dbReference>
<dbReference type="InterPro" id="IPR003595">
    <property type="entry name" value="Tyr_Pase_cat"/>
</dbReference>
<dbReference type="GO" id="GO:0004725">
    <property type="term" value="F:protein tyrosine phosphatase activity"/>
    <property type="evidence" value="ECO:0007669"/>
    <property type="project" value="UniProtKB-EC"/>
</dbReference>
<dbReference type="InterPro" id="IPR036873">
    <property type="entry name" value="Rhodanese-like_dom_sf"/>
</dbReference>
<dbReference type="GeneID" id="4560359"/>
<dbReference type="Proteomes" id="UP000001261">
    <property type="component" value="Unassembled WGS sequence"/>
</dbReference>
<dbReference type="OrthoDB" id="6058203at2759"/>
<dbReference type="AlphaFoldDB" id="A0A0E1S1A7"/>
<dbReference type="CDD" id="cd18533">
    <property type="entry name" value="PTP_fungal"/>
    <property type="match status" value="1"/>
</dbReference>